<evidence type="ECO:0000256" key="1">
    <source>
        <dbReference type="SAM" id="SignalP"/>
    </source>
</evidence>
<keyword evidence="3" id="KW-1185">Reference proteome</keyword>
<evidence type="ECO:0000313" key="3">
    <source>
        <dbReference type="Proteomes" id="UP000032544"/>
    </source>
</evidence>
<evidence type="ECO:0008006" key="4">
    <source>
        <dbReference type="Google" id="ProtNLM"/>
    </source>
</evidence>
<gene>
    <name evidence="2" type="ORF">LH29_18500</name>
</gene>
<dbReference type="AlphaFoldDB" id="A0A0D8J6X8"/>
<evidence type="ECO:0000313" key="2">
    <source>
        <dbReference type="EMBL" id="KJF42539.1"/>
    </source>
</evidence>
<dbReference type="InterPro" id="IPR008969">
    <property type="entry name" value="CarboxyPept-like_regulatory"/>
</dbReference>
<dbReference type="RefSeq" id="WP_045032320.1">
    <property type="nucleotide sequence ID" value="NZ_JRHC01000005.1"/>
</dbReference>
<dbReference type="Proteomes" id="UP000032544">
    <property type="component" value="Unassembled WGS sequence"/>
</dbReference>
<accession>A0A0D8J6X8</accession>
<dbReference type="STRING" id="1544798.LH29_18500"/>
<protein>
    <recommendedName>
        <fullName evidence="4">TonB-dependent receptor</fullName>
    </recommendedName>
</protein>
<reference evidence="2 3" key="1">
    <citation type="submission" date="2014-09" db="EMBL/GenBank/DDBJ databases">
        <title>Draft Genome Sequence of Draconibacterium sp. JN14CK-3.</title>
        <authorList>
            <person name="Dong C."/>
            <person name="Lai Q."/>
            <person name="Shao Z."/>
        </authorList>
    </citation>
    <scope>NUCLEOTIDE SEQUENCE [LARGE SCALE GENOMIC DNA]</scope>
    <source>
        <strain evidence="2 3">JN14CK-3</strain>
    </source>
</reference>
<feature type="chain" id="PRO_5002330621" description="TonB-dependent receptor" evidence="1">
    <location>
        <begin position="19"/>
        <end position="213"/>
    </location>
</feature>
<organism evidence="2 3">
    <name type="scientific">Draconibacterium sediminis</name>
    <dbReference type="NCBI Taxonomy" id="1544798"/>
    <lineage>
        <taxon>Bacteria</taxon>
        <taxon>Pseudomonadati</taxon>
        <taxon>Bacteroidota</taxon>
        <taxon>Bacteroidia</taxon>
        <taxon>Marinilabiliales</taxon>
        <taxon>Prolixibacteraceae</taxon>
        <taxon>Draconibacterium</taxon>
    </lineage>
</organism>
<keyword evidence="1" id="KW-0732">Signal</keyword>
<sequence>MKSITILLAITCCINAYAQDSPTFIIEGKTVNTDGLPIADVYVINPRTLEKDITRANGVFKLTVSAQDSLIFSHISYFRISVKVYNLMQNPIVKMESEDVQIPEVVVSPEQKTDSERAQENLNFLGDYKPLKYNKMKPESDPTTTMMTEHNRLMRTEAGSISFLPILGVPLKAIDKAVQKRKRRKMYQTDYYSTRKVVKPPIEEKEEEPDEEN</sequence>
<feature type="signal peptide" evidence="1">
    <location>
        <begin position="1"/>
        <end position="18"/>
    </location>
</feature>
<dbReference type="SUPFAM" id="SSF49464">
    <property type="entry name" value="Carboxypeptidase regulatory domain-like"/>
    <property type="match status" value="1"/>
</dbReference>
<dbReference type="EMBL" id="JRHC01000005">
    <property type="protein sequence ID" value="KJF42539.1"/>
    <property type="molecule type" value="Genomic_DNA"/>
</dbReference>
<proteinExistence type="predicted"/>
<comment type="caution">
    <text evidence="2">The sequence shown here is derived from an EMBL/GenBank/DDBJ whole genome shotgun (WGS) entry which is preliminary data.</text>
</comment>
<dbReference type="OrthoDB" id="1121187at2"/>
<name>A0A0D8J6X8_9BACT</name>